<dbReference type="GO" id="GO:0005886">
    <property type="term" value="C:plasma membrane"/>
    <property type="evidence" value="ECO:0007669"/>
    <property type="project" value="UniProtKB-SubCell"/>
</dbReference>
<feature type="active site" description="Phosphocysteine intermediate; for EIIB activity" evidence="11">
    <location>
        <position position="568"/>
    </location>
</feature>
<dbReference type="KEGG" id="mgly:NCTC10194_00564"/>
<feature type="domain" description="PTS EIIA type-1" evidence="14">
    <location>
        <begin position="678"/>
        <end position="785"/>
    </location>
</feature>
<feature type="compositionally biased region" description="Low complexity" evidence="12">
    <location>
        <begin position="11"/>
        <end position="22"/>
    </location>
</feature>
<evidence type="ECO:0000256" key="9">
    <source>
        <dbReference type="ARBA" id="ARBA00022989"/>
    </source>
</evidence>
<evidence type="ECO:0000259" key="16">
    <source>
        <dbReference type="PROSITE" id="PS51103"/>
    </source>
</evidence>
<evidence type="ECO:0000256" key="12">
    <source>
        <dbReference type="SAM" id="MobiDB-lite"/>
    </source>
</evidence>
<evidence type="ECO:0000259" key="15">
    <source>
        <dbReference type="PROSITE" id="PS51098"/>
    </source>
</evidence>
<reference evidence="17 18" key="1">
    <citation type="submission" date="2019-01" db="EMBL/GenBank/DDBJ databases">
        <authorList>
            <consortium name="Pathogen Informatics"/>
        </authorList>
    </citation>
    <scope>NUCLEOTIDE SEQUENCE [LARGE SCALE GENOMIC DNA]</scope>
    <source>
        <strain evidence="17 18">NCTC10194</strain>
    </source>
</reference>
<gene>
    <name evidence="17" type="primary">glcB</name>
    <name evidence="17" type="ORF">NCTC10194_00564</name>
</gene>
<dbReference type="AlphaFoldDB" id="A0A449AVX0"/>
<dbReference type="Pfam" id="PF02378">
    <property type="entry name" value="PTS_EIIC"/>
    <property type="match status" value="1"/>
</dbReference>
<dbReference type="EC" id="2.7.1.69" evidence="17"/>
<evidence type="ECO:0000256" key="1">
    <source>
        <dbReference type="ARBA" id="ARBA00004651"/>
    </source>
</evidence>
<dbReference type="GO" id="GO:0008982">
    <property type="term" value="F:protein-N(PI)-phosphohistidine-sugar phosphotransferase activity"/>
    <property type="evidence" value="ECO:0007669"/>
    <property type="project" value="InterPro"/>
</dbReference>
<dbReference type="Gene3D" id="2.70.70.10">
    <property type="entry name" value="Glucose Permease (Domain IIA)"/>
    <property type="match status" value="1"/>
</dbReference>
<comment type="subcellular location">
    <subcellularLocation>
        <location evidence="1">Cell membrane</location>
        <topology evidence="1">Multi-pass membrane protein</topology>
    </subcellularLocation>
</comment>
<dbReference type="InterPro" id="IPR003352">
    <property type="entry name" value="PTS_EIIC"/>
</dbReference>
<evidence type="ECO:0000256" key="13">
    <source>
        <dbReference type="SAM" id="Phobius"/>
    </source>
</evidence>
<proteinExistence type="predicted"/>
<keyword evidence="5 17" id="KW-0808">Transferase</keyword>
<dbReference type="InterPro" id="IPR001996">
    <property type="entry name" value="PTS_IIB_1"/>
</dbReference>
<name>A0A449AVX0_9BACT</name>
<evidence type="ECO:0000256" key="11">
    <source>
        <dbReference type="PROSITE-ProRule" id="PRU00421"/>
    </source>
</evidence>
<dbReference type="GO" id="GO:0016301">
    <property type="term" value="F:kinase activity"/>
    <property type="evidence" value="ECO:0007669"/>
    <property type="project" value="UniProtKB-KW"/>
</dbReference>
<evidence type="ECO:0000313" key="17">
    <source>
        <dbReference type="EMBL" id="VEU70764.1"/>
    </source>
</evidence>
<keyword evidence="3" id="KW-1003">Cell membrane</keyword>
<dbReference type="PROSITE" id="PS00371">
    <property type="entry name" value="PTS_EIIA_TYPE_1_HIS"/>
    <property type="match status" value="1"/>
</dbReference>
<dbReference type="RefSeq" id="WP_129622177.1">
    <property type="nucleotide sequence ID" value="NZ_LR215024.1"/>
</dbReference>
<keyword evidence="2" id="KW-0813">Transport</keyword>
<dbReference type="PROSITE" id="PS51093">
    <property type="entry name" value="PTS_EIIA_TYPE_1"/>
    <property type="match status" value="1"/>
</dbReference>
<keyword evidence="10 13" id="KW-0472">Membrane</keyword>
<evidence type="ECO:0000259" key="14">
    <source>
        <dbReference type="PROSITE" id="PS51093"/>
    </source>
</evidence>
<keyword evidence="4" id="KW-0762">Sugar transport</keyword>
<dbReference type="Pfam" id="PF00358">
    <property type="entry name" value="PTS_EIIA_1"/>
    <property type="match status" value="1"/>
</dbReference>
<feature type="transmembrane region" description="Helical" evidence="13">
    <location>
        <begin position="430"/>
        <end position="450"/>
    </location>
</feature>
<dbReference type="InterPro" id="IPR001127">
    <property type="entry name" value="PTS_EIIA_1_perm"/>
</dbReference>
<keyword evidence="6" id="KW-0598">Phosphotransferase system</keyword>
<accession>A0A449AVX0</accession>
<dbReference type="PANTHER" id="PTHR30009">
    <property type="entry name" value="CYTOCHROME C-TYPE SYNTHESIS PROTEIN AND PTS TRANSMEMBRANE COMPONENT"/>
    <property type="match status" value="1"/>
</dbReference>
<feature type="transmembrane region" description="Helical" evidence="13">
    <location>
        <begin position="104"/>
        <end position="125"/>
    </location>
</feature>
<protein>
    <submittedName>
        <fullName evidence="17">PTS system, glucose/glucosamine/beta-glucoside-specific, IICBA component</fullName>
        <ecNumber evidence="17">2.7.1.69</ecNumber>
    </submittedName>
</protein>
<evidence type="ECO:0000256" key="2">
    <source>
        <dbReference type="ARBA" id="ARBA00022448"/>
    </source>
</evidence>
<dbReference type="InterPro" id="IPR050429">
    <property type="entry name" value="PTS_Glucose_EIICBA"/>
</dbReference>
<evidence type="ECO:0000256" key="8">
    <source>
        <dbReference type="ARBA" id="ARBA00022777"/>
    </source>
</evidence>
<feature type="transmembrane region" description="Helical" evidence="13">
    <location>
        <begin position="185"/>
        <end position="203"/>
    </location>
</feature>
<dbReference type="PROSITE" id="PS51103">
    <property type="entry name" value="PTS_EIIC_TYPE_1"/>
    <property type="match status" value="1"/>
</dbReference>
<evidence type="ECO:0000256" key="6">
    <source>
        <dbReference type="ARBA" id="ARBA00022683"/>
    </source>
</evidence>
<sequence length="812" mass="87803">MLTLFKGKTASTKQKSKNNSGSSKARKILSKISGAFMLPISVMAIAGFFLGVGAAIANAGSSNNIEGLKVFGEFIKALGDPIFGALPLLFAAAFVIAFTDEAGVGVFAAIIGYFVFNAIQSVFIWDYMVEETKNVSGTLVGSGTEATVEVKEKTLKGYTILFAAGGRSPETLKALVGYTLGTKSLQTSVFGGLTVGLVVQYLYNRFHQIQLPQVISFFGGKRFVAIVTIPSMIALAFAYLLLWPWIGVALNKFGNALGKVPYGIESFIFGYVERSLVPFGLHHVFYAPLWYSNAGGDLSDALARWQENNPGVVPGDGLIELIAAVAKEPTKFVGDSTASNTLLGQANTVSWTLNGESHTLPLFDFVSNQLGFKIGRFLDGKFSFMIFGLPAAGVAMILAAPKENRKVAIGTVVPSIVTTIVTGVTEPIEFTFLFLSPVLFWGFHAFFCALSFMLANLLGVHIPMTFSGGMLDLLIYWIIPVAKGTHFWWTLVVGLGYIPIYFFGFLFFIKRYNLATPGRGGNTKLFTKADYLANKKGKREDLGEVDPKALEIVLAFGGLDNITTFNNCASRLRYDIKDPALVSEDRLKAAGAAGVKWEGSNHVQAIFGPAADQINSKIKAQRELIRDYLAKNPEFNNNDVVESVKKANEKEHDNQLIDGVVIQTVARGEILTLDRVNDGVFSTKAMGDGFAVKFDAETVGNVYSPVDGEVKLVFPTKHAYGITTKEGVELLIHIGIDTVALNGEGFESFVNVGDHVKAGQQIAKVDLEFLKEKGIQSDAICVVLESGTHKDFSFTNDKMVADSTTTVVGEVK</sequence>
<keyword evidence="7 13" id="KW-0812">Transmembrane</keyword>
<dbReference type="Proteomes" id="UP000290815">
    <property type="component" value="Chromosome"/>
</dbReference>
<dbReference type="GO" id="GO:0090563">
    <property type="term" value="F:protein-phosphocysteine-sugar phosphotransferase activity"/>
    <property type="evidence" value="ECO:0007669"/>
    <property type="project" value="TreeGrafter"/>
</dbReference>
<dbReference type="NCBIfam" id="TIGR00826">
    <property type="entry name" value="EIIB_glc"/>
    <property type="match status" value="1"/>
</dbReference>
<evidence type="ECO:0000256" key="5">
    <source>
        <dbReference type="ARBA" id="ARBA00022679"/>
    </source>
</evidence>
<feature type="domain" description="PTS EIIB type-1" evidence="15">
    <location>
        <begin position="546"/>
        <end position="628"/>
    </location>
</feature>
<feature type="transmembrane region" description="Helical" evidence="13">
    <location>
        <begin position="36"/>
        <end position="57"/>
    </location>
</feature>
<dbReference type="NCBIfam" id="TIGR00830">
    <property type="entry name" value="PTBA"/>
    <property type="match status" value="1"/>
</dbReference>
<evidence type="ECO:0000313" key="18">
    <source>
        <dbReference type="Proteomes" id="UP000290815"/>
    </source>
</evidence>
<keyword evidence="18" id="KW-1185">Reference proteome</keyword>
<evidence type="ECO:0000256" key="3">
    <source>
        <dbReference type="ARBA" id="ARBA00022475"/>
    </source>
</evidence>
<feature type="domain" description="PTS EIIC type-1" evidence="16">
    <location>
        <begin position="23"/>
        <end position="521"/>
    </location>
</feature>
<dbReference type="Gene3D" id="3.30.1360.60">
    <property type="entry name" value="Glucose permease domain IIB"/>
    <property type="match status" value="1"/>
</dbReference>
<evidence type="ECO:0000256" key="7">
    <source>
        <dbReference type="ARBA" id="ARBA00022692"/>
    </source>
</evidence>
<dbReference type="InterPro" id="IPR018113">
    <property type="entry name" value="PTrfase_EIIB_Cys"/>
</dbReference>
<feature type="transmembrane region" description="Helical" evidence="13">
    <location>
        <begin position="223"/>
        <end position="246"/>
    </location>
</feature>
<feature type="transmembrane region" description="Helical" evidence="13">
    <location>
        <begin position="485"/>
        <end position="509"/>
    </location>
</feature>
<dbReference type="InterPro" id="IPR036878">
    <property type="entry name" value="Glu_permease_IIB"/>
</dbReference>
<evidence type="ECO:0000256" key="10">
    <source>
        <dbReference type="ARBA" id="ARBA00023136"/>
    </source>
</evidence>
<dbReference type="EMBL" id="LR215024">
    <property type="protein sequence ID" value="VEU70764.1"/>
    <property type="molecule type" value="Genomic_DNA"/>
</dbReference>
<keyword evidence="8" id="KW-0418">Kinase</keyword>
<feature type="region of interest" description="Disordered" evidence="12">
    <location>
        <begin position="1"/>
        <end position="22"/>
    </location>
</feature>
<feature type="transmembrane region" description="Helical" evidence="13">
    <location>
        <begin position="457"/>
        <end position="479"/>
    </location>
</feature>
<dbReference type="PROSITE" id="PS51098">
    <property type="entry name" value="PTS_EIIB_TYPE_1"/>
    <property type="match status" value="1"/>
</dbReference>
<keyword evidence="9 13" id="KW-1133">Transmembrane helix</keyword>
<dbReference type="Pfam" id="PF00367">
    <property type="entry name" value="PTS_EIIB"/>
    <property type="match status" value="1"/>
</dbReference>
<feature type="transmembrane region" description="Helical" evidence="13">
    <location>
        <begin position="382"/>
        <end position="400"/>
    </location>
</feature>
<dbReference type="SUPFAM" id="SSF51261">
    <property type="entry name" value="Duplicated hybrid motif"/>
    <property type="match status" value="1"/>
</dbReference>
<organism evidence="17 18">
    <name type="scientific">Mycoplasmopsis glycophila</name>
    <dbReference type="NCBI Taxonomy" id="171285"/>
    <lineage>
        <taxon>Bacteria</taxon>
        <taxon>Bacillati</taxon>
        <taxon>Mycoplasmatota</taxon>
        <taxon>Mycoplasmoidales</taxon>
        <taxon>Metamycoplasmataceae</taxon>
        <taxon>Mycoplasmopsis</taxon>
    </lineage>
</organism>
<evidence type="ECO:0000256" key="4">
    <source>
        <dbReference type="ARBA" id="ARBA00022597"/>
    </source>
</evidence>
<dbReference type="SUPFAM" id="SSF55604">
    <property type="entry name" value="Glucose permease domain IIB"/>
    <property type="match status" value="1"/>
</dbReference>
<feature type="transmembrane region" description="Helical" evidence="13">
    <location>
        <begin position="77"/>
        <end position="97"/>
    </location>
</feature>
<dbReference type="GO" id="GO:0009401">
    <property type="term" value="P:phosphoenolpyruvate-dependent sugar phosphotransferase system"/>
    <property type="evidence" value="ECO:0007669"/>
    <property type="project" value="UniProtKB-KW"/>
</dbReference>
<dbReference type="InterPro" id="IPR013013">
    <property type="entry name" value="PTS_EIIC_1"/>
</dbReference>
<dbReference type="InterPro" id="IPR011055">
    <property type="entry name" value="Dup_hybrid_motif"/>
</dbReference>
<dbReference type="PANTHER" id="PTHR30009:SF20">
    <property type="entry name" value="PTS SYSTEM GLUCOSE-SPECIFIC EIICB COMPONENT-RELATED"/>
    <property type="match status" value="1"/>
</dbReference>
<dbReference type="CDD" id="cd00212">
    <property type="entry name" value="PTS_IIB_glc"/>
    <property type="match status" value="1"/>
</dbReference>